<sequence length="198" mass="23095">MDRELPQDVFFRCNDNRVVRADGQAVFPRSTILRAEVRQRMMNREEGENNVIDASDFSYDAILTLVEYLQTTEMTVNDLNLHIVALFTCGVRYDFQCLYRICEYQLIRYLSDETLDNALKAASLGDSKILEDAILTFVISVNFVRRHDQIVAVHYFIQVGKLTQFQTYIFNNMHLIFSVFRELFLSYPPVFPPAIQGR</sequence>
<proteinExistence type="predicted"/>
<protein>
    <submittedName>
        <fullName evidence="1">Uncharacterized protein</fullName>
    </submittedName>
</protein>
<dbReference type="Proteomes" id="UP001162992">
    <property type="component" value="Chromosome 2"/>
</dbReference>
<name>A0ACC2EIL4_DIPCM</name>
<accession>A0ACC2EIL4</accession>
<reference evidence="2" key="1">
    <citation type="journal article" date="2024" name="Proc. Natl. Acad. Sci. U.S.A.">
        <title>Extraordinary preservation of gene collinearity over three hundred million years revealed in homosporous lycophytes.</title>
        <authorList>
            <person name="Li C."/>
            <person name="Wickell D."/>
            <person name="Kuo L.Y."/>
            <person name="Chen X."/>
            <person name="Nie B."/>
            <person name="Liao X."/>
            <person name="Peng D."/>
            <person name="Ji J."/>
            <person name="Jenkins J."/>
            <person name="Williams M."/>
            <person name="Shu S."/>
            <person name="Plott C."/>
            <person name="Barry K."/>
            <person name="Rajasekar S."/>
            <person name="Grimwood J."/>
            <person name="Han X."/>
            <person name="Sun S."/>
            <person name="Hou Z."/>
            <person name="He W."/>
            <person name="Dai G."/>
            <person name="Sun C."/>
            <person name="Schmutz J."/>
            <person name="Leebens-Mack J.H."/>
            <person name="Li F.W."/>
            <person name="Wang L."/>
        </authorList>
    </citation>
    <scope>NUCLEOTIDE SEQUENCE [LARGE SCALE GENOMIC DNA]</scope>
    <source>
        <strain evidence="2">cv. PW_Plant_1</strain>
    </source>
</reference>
<evidence type="ECO:0000313" key="2">
    <source>
        <dbReference type="Proteomes" id="UP001162992"/>
    </source>
</evidence>
<dbReference type="EMBL" id="CM055093">
    <property type="protein sequence ID" value="KAJ7566257.1"/>
    <property type="molecule type" value="Genomic_DNA"/>
</dbReference>
<evidence type="ECO:0000313" key="1">
    <source>
        <dbReference type="EMBL" id="KAJ7566257.1"/>
    </source>
</evidence>
<organism evidence="1 2">
    <name type="scientific">Diphasiastrum complanatum</name>
    <name type="common">Issler's clubmoss</name>
    <name type="synonym">Lycopodium complanatum</name>
    <dbReference type="NCBI Taxonomy" id="34168"/>
    <lineage>
        <taxon>Eukaryota</taxon>
        <taxon>Viridiplantae</taxon>
        <taxon>Streptophyta</taxon>
        <taxon>Embryophyta</taxon>
        <taxon>Tracheophyta</taxon>
        <taxon>Lycopodiopsida</taxon>
        <taxon>Lycopodiales</taxon>
        <taxon>Lycopodiaceae</taxon>
        <taxon>Lycopodioideae</taxon>
        <taxon>Diphasiastrum</taxon>
    </lineage>
</organism>
<comment type="caution">
    <text evidence="1">The sequence shown here is derived from an EMBL/GenBank/DDBJ whole genome shotgun (WGS) entry which is preliminary data.</text>
</comment>
<gene>
    <name evidence="1" type="ORF">O6H91_02G094800</name>
</gene>
<keyword evidence="2" id="KW-1185">Reference proteome</keyword>